<gene>
    <name evidence="2" type="ORF">EXIGLDRAFT_719991</name>
</gene>
<proteinExistence type="predicted"/>
<evidence type="ECO:0000313" key="3">
    <source>
        <dbReference type="Proteomes" id="UP000077266"/>
    </source>
</evidence>
<reference evidence="2 3" key="1">
    <citation type="journal article" date="2016" name="Mol. Biol. Evol.">
        <title>Comparative Genomics of Early-Diverging Mushroom-Forming Fungi Provides Insights into the Origins of Lignocellulose Decay Capabilities.</title>
        <authorList>
            <person name="Nagy L.G."/>
            <person name="Riley R."/>
            <person name="Tritt A."/>
            <person name="Adam C."/>
            <person name="Daum C."/>
            <person name="Floudas D."/>
            <person name="Sun H."/>
            <person name="Yadav J.S."/>
            <person name="Pangilinan J."/>
            <person name="Larsson K.H."/>
            <person name="Matsuura K."/>
            <person name="Barry K."/>
            <person name="Labutti K."/>
            <person name="Kuo R."/>
            <person name="Ohm R.A."/>
            <person name="Bhattacharya S.S."/>
            <person name="Shirouzu T."/>
            <person name="Yoshinaga Y."/>
            <person name="Martin F.M."/>
            <person name="Grigoriev I.V."/>
            <person name="Hibbett D.S."/>
        </authorList>
    </citation>
    <scope>NUCLEOTIDE SEQUENCE [LARGE SCALE GENOMIC DNA]</scope>
    <source>
        <strain evidence="2 3">HHB12029</strain>
    </source>
</reference>
<dbReference type="SUPFAM" id="SSF52047">
    <property type="entry name" value="RNI-like"/>
    <property type="match status" value="1"/>
</dbReference>
<name>A0A165NLS1_EXIGL</name>
<feature type="coiled-coil region" evidence="1">
    <location>
        <begin position="11"/>
        <end position="40"/>
    </location>
</feature>
<accession>A0A165NLS1</accession>
<protein>
    <submittedName>
        <fullName evidence="2">Uncharacterized protein</fullName>
    </submittedName>
</protein>
<keyword evidence="1" id="KW-0175">Coiled coil</keyword>
<dbReference type="OrthoDB" id="3139566at2759"/>
<dbReference type="Proteomes" id="UP000077266">
    <property type="component" value="Unassembled WGS sequence"/>
</dbReference>
<evidence type="ECO:0000256" key="1">
    <source>
        <dbReference type="SAM" id="Coils"/>
    </source>
</evidence>
<evidence type="ECO:0000313" key="2">
    <source>
        <dbReference type="EMBL" id="KZW00919.1"/>
    </source>
</evidence>
<dbReference type="InParanoid" id="A0A165NLS1"/>
<dbReference type="EMBL" id="KV425897">
    <property type="protein sequence ID" value="KZW00919.1"/>
    <property type="molecule type" value="Genomic_DNA"/>
</dbReference>
<keyword evidence="3" id="KW-1185">Reference proteome</keyword>
<dbReference type="STRING" id="1314781.A0A165NLS1"/>
<dbReference type="AlphaFoldDB" id="A0A165NLS1"/>
<organism evidence="2 3">
    <name type="scientific">Exidia glandulosa HHB12029</name>
    <dbReference type="NCBI Taxonomy" id="1314781"/>
    <lineage>
        <taxon>Eukaryota</taxon>
        <taxon>Fungi</taxon>
        <taxon>Dikarya</taxon>
        <taxon>Basidiomycota</taxon>
        <taxon>Agaricomycotina</taxon>
        <taxon>Agaricomycetes</taxon>
        <taxon>Auriculariales</taxon>
        <taxon>Exidiaceae</taxon>
        <taxon>Exidia</taxon>
    </lineage>
</organism>
<sequence length="522" mass="59442">MPPDTDAARWKRILREQADAAELELRVAALERARAEAVLVLEQARSAVDDFDGELHGMRQRQQQAADHVAQMRMNYRRELLRRMPAELLSYIFEEVTALPADFRETTKAVDCYNEALTMAPFCLAAVCSKWRNVALQQSTLWTYISAPSDMEDDETGKQHHNRVKLLLARSHSSALDVLISWAGVDDWVGCVAEVWILQAVAVHAGRWRTFELWLPDNSTDGYELQILRMPLPRVERLCIVVDIARPVHRDADDGYLPFAPTLRELTIWGPNVISMPARVSFPALTSLRLWHHPQFDLVWRLLSTVAPTLESLLLSFDSDEKGPDIPKSVIALPNLRSASLLISSRTIWRRMHRLHVPNLRHLTMETQDAIADVVQPFLDMVADTVVSLTLSGDVSLSELVLFKTLLNVESLQFDVFGYECDEQYEVFSDFFAAEAVWVQQKVWPKLSSVILSTNGSVLDEEYERLMPFVRWRTVDVDRWEGDDTAPRRLETLALNGQNAPLWVISQAQVLISSRYELATGQ</sequence>